<dbReference type="InterPro" id="IPR050468">
    <property type="entry name" value="Cuticle_Struct_Prot"/>
</dbReference>
<keyword evidence="1 2" id="KW-0193">Cuticle</keyword>
<evidence type="ECO:0000313" key="4">
    <source>
        <dbReference type="EMBL" id="CAL4068351.1"/>
    </source>
</evidence>
<feature type="chain" id="PRO_5043606934" evidence="3">
    <location>
        <begin position="22"/>
        <end position="143"/>
    </location>
</feature>
<dbReference type="EMBL" id="CAXKWB010003096">
    <property type="protein sequence ID" value="CAL4068351.1"/>
    <property type="molecule type" value="Genomic_DNA"/>
</dbReference>
<keyword evidence="3" id="KW-0732">Signal</keyword>
<sequence length="143" mass="15933">DRLINMKLFIISLCALAMVHCMPQPDYEGGEVAILKQESFADGPNFNYGFESEDGTVVEATGSRGSSGSNIQGSYSFRLPNNQVAVVTYIADKHGFQPESDLLPQPVKRIHPIPQHALDNIRRAQGLKDLGVRFDHRGFRIYK</sequence>
<feature type="non-terminal residue" evidence="4">
    <location>
        <position position="1"/>
    </location>
</feature>
<comment type="caution">
    <text evidence="4">The sequence shown here is derived from an EMBL/GenBank/DDBJ whole genome shotgun (WGS) entry which is preliminary data.</text>
</comment>
<reference evidence="4 5" key="1">
    <citation type="submission" date="2024-05" db="EMBL/GenBank/DDBJ databases">
        <authorList>
            <person name="Wallberg A."/>
        </authorList>
    </citation>
    <scope>NUCLEOTIDE SEQUENCE [LARGE SCALE GENOMIC DNA]</scope>
</reference>
<dbReference type="GO" id="GO:0008010">
    <property type="term" value="F:structural constituent of chitin-based larval cuticle"/>
    <property type="evidence" value="ECO:0007669"/>
    <property type="project" value="TreeGrafter"/>
</dbReference>
<evidence type="ECO:0000256" key="1">
    <source>
        <dbReference type="ARBA" id="ARBA00022460"/>
    </source>
</evidence>
<dbReference type="AlphaFoldDB" id="A0AAV2Q554"/>
<dbReference type="PANTHER" id="PTHR10380">
    <property type="entry name" value="CUTICLE PROTEIN"/>
    <property type="match status" value="1"/>
</dbReference>
<dbReference type="PROSITE" id="PS51155">
    <property type="entry name" value="CHIT_BIND_RR_2"/>
    <property type="match status" value="1"/>
</dbReference>
<dbReference type="InterPro" id="IPR000618">
    <property type="entry name" value="Insect_cuticle"/>
</dbReference>
<evidence type="ECO:0000256" key="3">
    <source>
        <dbReference type="SAM" id="SignalP"/>
    </source>
</evidence>
<name>A0AAV2Q554_MEGNR</name>
<feature type="signal peptide" evidence="3">
    <location>
        <begin position="1"/>
        <end position="21"/>
    </location>
</feature>
<dbReference type="Proteomes" id="UP001497623">
    <property type="component" value="Unassembled WGS sequence"/>
</dbReference>
<organism evidence="4 5">
    <name type="scientific">Meganyctiphanes norvegica</name>
    <name type="common">Northern krill</name>
    <name type="synonym">Thysanopoda norvegica</name>
    <dbReference type="NCBI Taxonomy" id="48144"/>
    <lineage>
        <taxon>Eukaryota</taxon>
        <taxon>Metazoa</taxon>
        <taxon>Ecdysozoa</taxon>
        <taxon>Arthropoda</taxon>
        <taxon>Crustacea</taxon>
        <taxon>Multicrustacea</taxon>
        <taxon>Malacostraca</taxon>
        <taxon>Eumalacostraca</taxon>
        <taxon>Eucarida</taxon>
        <taxon>Euphausiacea</taxon>
        <taxon>Euphausiidae</taxon>
        <taxon>Meganyctiphanes</taxon>
    </lineage>
</organism>
<protein>
    <submittedName>
        <fullName evidence="4">Uncharacterized protein</fullName>
    </submittedName>
</protein>
<proteinExistence type="predicted"/>
<dbReference type="PANTHER" id="PTHR10380:SF173">
    <property type="entry name" value="CUTICULAR PROTEIN 47EF, ISOFORM C-RELATED"/>
    <property type="match status" value="1"/>
</dbReference>
<keyword evidence="5" id="KW-1185">Reference proteome</keyword>
<dbReference type="Pfam" id="PF00379">
    <property type="entry name" value="Chitin_bind_4"/>
    <property type="match status" value="1"/>
</dbReference>
<dbReference type="GO" id="GO:0062129">
    <property type="term" value="C:chitin-based extracellular matrix"/>
    <property type="evidence" value="ECO:0007669"/>
    <property type="project" value="TreeGrafter"/>
</dbReference>
<accession>A0AAV2Q554</accession>
<gene>
    <name evidence="4" type="ORF">MNOR_LOCUS7153</name>
</gene>
<evidence type="ECO:0000256" key="2">
    <source>
        <dbReference type="PROSITE-ProRule" id="PRU00497"/>
    </source>
</evidence>
<evidence type="ECO:0000313" key="5">
    <source>
        <dbReference type="Proteomes" id="UP001497623"/>
    </source>
</evidence>